<evidence type="ECO:0000313" key="1">
    <source>
        <dbReference type="EMBL" id="KAF1957103.1"/>
    </source>
</evidence>
<dbReference type="OrthoDB" id="3788624at2759"/>
<sequence length="239" mass="27319">ITLMQPIMKRKSRIVDENSPVDAALIAAATKAGPDIYDSGAEEDTAPLKGTAKPELFRNVVWGPTATNLRAPDDEFPSHPVFTQFVPGRWERQPDGTILDQKFKLVVKLTDHKGAKRIFANAPPKDWNSQEAITTLNKRTVQQIRRNTEIRFREVVVAYVEEERRWILAHLHKGRPVTNWKQLVRNFNEQFEGKTLEGVEGVRPARSHSSLTKEVERFGKEFYAKGLVPVIKEKEVRQE</sequence>
<protein>
    <submittedName>
        <fullName evidence="1">Uncharacterized protein</fullName>
    </submittedName>
</protein>
<organism evidence="1 2">
    <name type="scientific">Byssothecium circinans</name>
    <dbReference type="NCBI Taxonomy" id="147558"/>
    <lineage>
        <taxon>Eukaryota</taxon>
        <taxon>Fungi</taxon>
        <taxon>Dikarya</taxon>
        <taxon>Ascomycota</taxon>
        <taxon>Pezizomycotina</taxon>
        <taxon>Dothideomycetes</taxon>
        <taxon>Pleosporomycetidae</taxon>
        <taxon>Pleosporales</taxon>
        <taxon>Massarineae</taxon>
        <taxon>Massarinaceae</taxon>
        <taxon>Byssothecium</taxon>
    </lineage>
</organism>
<name>A0A6A5TW29_9PLEO</name>
<accession>A0A6A5TW29</accession>
<feature type="non-terminal residue" evidence="1">
    <location>
        <position position="1"/>
    </location>
</feature>
<dbReference type="Proteomes" id="UP000800035">
    <property type="component" value="Unassembled WGS sequence"/>
</dbReference>
<keyword evidence="2" id="KW-1185">Reference proteome</keyword>
<dbReference type="EMBL" id="ML976990">
    <property type="protein sequence ID" value="KAF1957103.1"/>
    <property type="molecule type" value="Genomic_DNA"/>
</dbReference>
<dbReference type="AlphaFoldDB" id="A0A6A5TW29"/>
<evidence type="ECO:0000313" key="2">
    <source>
        <dbReference type="Proteomes" id="UP000800035"/>
    </source>
</evidence>
<gene>
    <name evidence="1" type="ORF">CC80DRAFT_561610</name>
</gene>
<reference evidence="1" key="1">
    <citation type="journal article" date="2020" name="Stud. Mycol.">
        <title>101 Dothideomycetes genomes: a test case for predicting lifestyles and emergence of pathogens.</title>
        <authorList>
            <person name="Haridas S."/>
            <person name="Albert R."/>
            <person name="Binder M."/>
            <person name="Bloem J."/>
            <person name="Labutti K."/>
            <person name="Salamov A."/>
            <person name="Andreopoulos B."/>
            <person name="Baker S."/>
            <person name="Barry K."/>
            <person name="Bills G."/>
            <person name="Bluhm B."/>
            <person name="Cannon C."/>
            <person name="Castanera R."/>
            <person name="Culley D."/>
            <person name="Daum C."/>
            <person name="Ezra D."/>
            <person name="Gonzalez J."/>
            <person name="Henrissat B."/>
            <person name="Kuo A."/>
            <person name="Liang C."/>
            <person name="Lipzen A."/>
            <person name="Lutzoni F."/>
            <person name="Magnuson J."/>
            <person name="Mondo S."/>
            <person name="Nolan M."/>
            <person name="Ohm R."/>
            <person name="Pangilinan J."/>
            <person name="Park H.-J."/>
            <person name="Ramirez L."/>
            <person name="Alfaro M."/>
            <person name="Sun H."/>
            <person name="Tritt A."/>
            <person name="Yoshinaga Y."/>
            <person name="Zwiers L.-H."/>
            <person name="Turgeon B."/>
            <person name="Goodwin S."/>
            <person name="Spatafora J."/>
            <person name="Crous P."/>
            <person name="Grigoriev I."/>
        </authorList>
    </citation>
    <scope>NUCLEOTIDE SEQUENCE</scope>
    <source>
        <strain evidence="1">CBS 675.92</strain>
    </source>
</reference>
<proteinExistence type="predicted"/>